<evidence type="ECO:0000259" key="5">
    <source>
        <dbReference type="PROSITE" id="PS50887"/>
    </source>
</evidence>
<dbReference type="InterPro" id="IPR000160">
    <property type="entry name" value="GGDEF_dom"/>
</dbReference>
<evidence type="ECO:0000313" key="7">
    <source>
        <dbReference type="Proteomes" id="UP000093111"/>
    </source>
</evidence>
<dbReference type="PROSITE" id="PS50110">
    <property type="entry name" value="RESPONSE_REGULATORY"/>
    <property type="match status" value="2"/>
</dbReference>
<accession>A0A1C7NY19</accession>
<feature type="domain" description="Response regulatory" evidence="4">
    <location>
        <begin position="1"/>
        <end position="115"/>
    </location>
</feature>
<feature type="domain" description="GGDEF" evidence="5">
    <location>
        <begin position="283"/>
        <end position="415"/>
    </location>
</feature>
<dbReference type="InterPro" id="IPR011006">
    <property type="entry name" value="CheY-like_superfamily"/>
</dbReference>
<dbReference type="EMBL" id="LGLV01000012">
    <property type="protein sequence ID" value="OBZ93892.1"/>
    <property type="molecule type" value="Genomic_DNA"/>
</dbReference>
<dbReference type="InterPro" id="IPR029787">
    <property type="entry name" value="Nucleotide_cyclase"/>
</dbReference>
<dbReference type="GO" id="GO:0005886">
    <property type="term" value="C:plasma membrane"/>
    <property type="evidence" value="ECO:0007669"/>
    <property type="project" value="TreeGrafter"/>
</dbReference>
<dbReference type="GO" id="GO:0043709">
    <property type="term" value="P:cell adhesion involved in single-species biofilm formation"/>
    <property type="evidence" value="ECO:0007669"/>
    <property type="project" value="TreeGrafter"/>
</dbReference>
<dbReference type="GO" id="GO:0000160">
    <property type="term" value="P:phosphorelay signal transduction system"/>
    <property type="evidence" value="ECO:0007669"/>
    <property type="project" value="InterPro"/>
</dbReference>
<evidence type="ECO:0000313" key="6">
    <source>
        <dbReference type="EMBL" id="OBZ93892.1"/>
    </source>
</evidence>
<dbReference type="SMART" id="SM00267">
    <property type="entry name" value="GGDEF"/>
    <property type="match status" value="1"/>
</dbReference>
<dbReference type="PATRIC" id="fig|1612624.7.peg.5886"/>
<evidence type="ECO:0000256" key="3">
    <source>
        <dbReference type="PROSITE-ProRule" id="PRU00169"/>
    </source>
</evidence>
<comment type="caution">
    <text evidence="6">The sequence shown here is derived from an EMBL/GenBank/DDBJ whole genome shotgun (WGS) entry which is preliminary data.</text>
</comment>
<dbReference type="FunFam" id="3.30.70.270:FF:000001">
    <property type="entry name" value="Diguanylate cyclase domain protein"/>
    <property type="match status" value="1"/>
</dbReference>
<protein>
    <recommendedName>
        <fullName evidence="1">diguanylate cyclase</fullName>
        <ecNumber evidence="1">2.7.7.65</ecNumber>
    </recommendedName>
</protein>
<dbReference type="AlphaFoldDB" id="A0A1C7NY19"/>
<dbReference type="CDD" id="cd01949">
    <property type="entry name" value="GGDEF"/>
    <property type="match status" value="1"/>
</dbReference>
<keyword evidence="3" id="KW-0597">Phosphoprotein</keyword>
<dbReference type="InterPro" id="IPR050469">
    <property type="entry name" value="Diguanylate_Cyclase"/>
</dbReference>
<dbReference type="InterPro" id="IPR043128">
    <property type="entry name" value="Rev_trsase/Diguanyl_cyclase"/>
</dbReference>
<dbReference type="GO" id="GO:0052621">
    <property type="term" value="F:diguanylate cyclase activity"/>
    <property type="evidence" value="ECO:0007669"/>
    <property type="project" value="UniProtKB-EC"/>
</dbReference>
<keyword evidence="7" id="KW-1185">Reference proteome</keyword>
<evidence type="ECO:0000256" key="2">
    <source>
        <dbReference type="ARBA" id="ARBA00034247"/>
    </source>
</evidence>
<dbReference type="SMART" id="SM00448">
    <property type="entry name" value="REC"/>
    <property type="match status" value="2"/>
</dbReference>
<dbReference type="SUPFAM" id="SSF55073">
    <property type="entry name" value="Nucleotide cyclase"/>
    <property type="match status" value="1"/>
</dbReference>
<dbReference type="Pfam" id="PF00072">
    <property type="entry name" value="Response_reg"/>
    <property type="match status" value="1"/>
</dbReference>
<dbReference type="NCBIfam" id="TIGR00254">
    <property type="entry name" value="GGDEF"/>
    <property type="match status" value="1"/>
</dbReference>
<dbReference type="STRING" id="1612624.ADU59_19570"/>
<dbReference type="Pfam" id="PF00990">
    <property type="entry name" value="GGDEF"/>
    <property type="match status" value="1"/>
</dbReference>
<sequence>MLLVEDSRMFATVLKHGLEAAHGLDVTHCASLAALRSVVEAGGDEFAVAVLDLNLPDAPNCEALDYVISQNIAAIVFTGSFNNRTREDILSRNVVDCVIKSQPDSISHVISVVDRALTNVRTNVLLVDSDETSRAALLGLLRQQQFHVTAAGGGAEALHLLDASDSFDLVITDVTLADMSAYTLLAEIRQRHGEDALSVIALAETADRQHAARFLQSGGTEFIQKPFLVEEFNSRVFQVASIQKRIQALHGIAARDYLTDIYNRRYFFQYGPRLVEQCLRRGETTSIAILDIDHFKRLNDTYGHEVGDLVLKAVATRLRVLVGDEHLLARLGGEEFGVLFNGLDVAAANDFCETLRLDLARAKVTADDEQLSVTVSIGLATIESLESFENYLNAADQFLYMAKYDGRNRIVSELTLLKSMAS</sequence>
<dbReference type="PROSITE" id="PS50887">
    <property type="entry name" value="GGDEF"/>
    <property type="match status" value="1"/>
</dbReference>
<dbReference type="Gene3D" id="3.40.50.2300">
    <property type="match status" value="2"/>
</dbReference>
<feature type="domain" description="Response regulatory" evidence="4">
    <location>
        <begin position="123"/>
        <end position="240"/>
    </location>
</feature>
<dbReference type="EC" id="2.7.7.65" evidence="1"/>
<evidence type="ECO:0000259" key="4">
    <source>
        <dbReference type="PROSITE" id="PS50110"/>
    </source>
</evidence>
<dbReference type="PANTHER" id="PTHR45138:SF9">
    <property type="entry name" value="DIGUANYLATE CYCLASE DGCM-RELATED"/>
    <property type="match status" value="1"/>
</dbReference>
<dbReference type="InterPro" id="IPR001789">
    <property type="entry name" value="Sig_transdc_resp-reg_receiver"/>
</dbReference>
<feature type="modified residue" description="4-aspartylphosphate" evidence="3">
    <location>
        <position position="173"/>
    </location>
</feature>
<evidence type="ECO:0000256" key="1">
    <source>
        <dbReference type="ARBA" id="ARBA00012528"/>
    </source>
</evidence>
<dbReference type="PANTHER" id="PTHR45138">
    <property type="entry name" value="REGULATORY COMPONENTS OF SENSORY TRANSDUCTION SYSTEM"/>
    <property type="match status" value="1"/>
</dbReference>
<name>A0A1C7NY19_9HYPH</name>
<dbReference type="Proteomes" id="UP000093111">
    <property type="component" value="Unassembled WGS sequence"/>
</dbReference>
<dbReference type="GO" id="GO:1902201">
    <property type="term" value="P:negative regulation of bacterial-type flagellum-dependent cell motility"/>
    <property type="evidence" value="ECO:0007669"/>
    <property type="project" value="TreeGrafter"/>
</dbReference>
<reference evidence="6 7" key="1">
    <citation type="journal article" date="2016" name="Syst. Appl. Microbiol.">
        <title>Pararhizobium polonicum sp. nov. isolated from tumors on stone fruit rootstocks.</title>
        <authorList>
            <person name="Pulawska J."/>
            <person name="Kuzmanovic N."/>
            <person name="Willems A."/>
            <person name="Pothier J.F."/>
        </authorList>
    </citation>
    <scope>NUCLEOTIDE SEQUENCE [LARGE SCALE GENOMIC DNA]</scope>
    <source>
        <strain evidence="6 7">F5.1</strain>
    </source>
</reference>
<dbReference type="Gene3D" id="3.30.70.270">
    <property type="match status" value="1"/>
</dbReference>
<feature type="modified residue" description="4-aspartylphosphate" evidence="3">
    <location>
        <position position="52"/>
    </location>
</feature>
<organism evidence="6 7">
    <name type="scientific">Pararhizobium polonicum</name>
    <dbReference type="NCBI Taxonomy" id="1612624"/>
    <lineage>
        <taxon>Bacteria</taxon>
        <taxon>Pseudomonadati</taxon>
        <taxon>Pseudomonadota</taxon>
        <taxon>Alphaproteobacteria</taxon>
        <taxon>Hyphomicrobiales</taxon>
        <taxon>Rhizobiaceae</taxon>
        <taxon>Rhizobium/Agrobacterium group</taxon>
        <taxon>Pararhizobium</taxon>
    </lineage>
</organism>
<gene>
    <name evidence="6" type="ORF">ADU59_19570</name>
</gene>
<dbReference type="SUPFAM" id="SSF52172">
    <property type="entry name" value="CheY-like"/>
    <property type="match status" value="2"/>
</dbReference>
<comment type="catalytic activity">
    <reaction evidence="2">
        <text>2 GTP = 3',3'-c-di-GMP + 2 diphosphate</text>
        <dbReference type="Rhea" id="RHEA:24898"/>
        <dbReference type="ChEBI" id="CHEBI:33019"/>
        <dbReference type="ChEBI" id="CHEBI:37565"/>
        <dbReference type="ChEBI" id="CHEBI:58805"/>
        <dbReference type="EC" id="2.7.7.65"/>
    </reaction>
</comment>
<proteinExistence type="predicted"/>